<dbReference type="EMBL" id="QBUD01000001">
    <property type="protein sequence ID" value="PUB18645.1"/>
    <property type="molecule type" value="Genomic_DNA"/>
</dbReference>
<accession>A0A2T6KQ38</accession>
<gene>
    <name evidence="3" type="ORF">C8N45_101230</name>
</gene>
<dbReference type="InterPro" id="IPR051610">
    <property type="entry name" value="GPI/OXD"/>
</dbReference>
<dbReference type="InterPro" id="IPR013096">
    <property type="entry name" value="Cupin_2"/>
</dbReference>
<name>A0A2T6KQ38_9RHOB</name>
<keyword evidence="4" id="KW-1185">Reference proteome</keyword>
<dbReference type="GO" id="GO:0046872">
    <property type="term" value="F:metal ion binding"/>
    <property type="evidence" value="ECO:0007669"/>
    <property type="project" value="UniProtKB-KW"/>
</dbReference>
<proteinExistence type="predicted"/>
<evidence type="ECO:0000256" key="1">
    <source>
        <dbReference type="ARBA" id="ARBA00022723"/>
    </source>
</evidence>
<dbReference type="SUPFAM" id="SSF51182">
    <property type="entry name" value="RmlC-like cupins"/>
    <property type="match status" value="1"/>
</dbReference>
<dbReference type="RefSeq" id="WP_245882510.1">
    <property type="nucleotide sequence ID" value="NZ_QBUD01000001.1"/>
</dbReference>
<keyword evidence="1" id="KW-0479">Metal-binding</keyword>
<protein>
    <submittedName>
        <fullName evidence="3">Cupin domain-containing protein</fullName>
    </submittedName>
</protein>
<evidence type="ECO:0000259" key="2">
    <source>
        <dbReference type="Pfam" id="PF07883"/>
    </source>
</evidence>
<dbReference type="CDD" id="cd02224">
    <property type="entry name" value="cupin_SPO2919-like"/>
    <property type="match status" value="1"/>
</dbReference>
<feature type="domain" description="Cupin type-2" evidence="2">
    <location>
        <begin position="8"/>
        <end position="75"/>
    </location>
</feature>
<sequence>MHSRKPCPPGCRSSLRHWHAQEDEFILALEGEVTLFEGSTESILHPGDAACFPASGPVGHYLENQSDTDLTYLVVGTRAPSD</sequence>
<dbReference type="AlphaFoldDB" id="A0A2T6KQ38"/>
<dbReference type="InterPro" id="IPR011051">
    <property type="entry name" value="RmlC_Cupin_sf"/>
</dbReference>
<dbReference type="Pfam" id="PF07883">
    <property type="entry name" value="Cupin_2"/>
    <property type="match status" value="1"/>
</dbReference>
<dbReference type="PANTHER" id="PTHR35848:SF9">
    <property type="entry name" value="SLL1358 PROTEIN"/>
    <property type="match status" value="1"/>
</dbReference>
<organism evidence="3 4">
    <name type="scientific">Yoonia sediminilitoris</name>
    <dbReference type="NCBI Taxonomy" id="1286148"/>
    <lineage>
        <taxon>Bacteria</taxon>
        <taxon>Pseudomonadati</taxon>
        <taxon>Pseudomonadota</taxon>
        <taxon>Alphaproteobacteria</taxon>
        <taxon>Rhodobacterales</taxon>
        <taxon>Paracoccaceae</taxon>
        <taxon>Yoonia</taxon>
    </lineage>
</organism>
<dbReference type="InterPro" id="IPR014710">
    <property type="entry name" value="RmlC-like_jellyroll"/>
</dbReference>
<dbReference type="Gene3D" id="2.60.120.10">
    <property type="entry name" value="Jelly Rolls"/>
    <property type="match status" value="1"/>
</dbReference>
<dbReference type="Proteomes" id="UP000244523">
    <property type="component" value="Unassembled WGS sequence"/>
</dbReference>
<evidence type="ECO:0000313" key="4">
    <source>
        <dbReference type="Proteomes" id="UP000244523"/>
    </source>
</evidence>
<reference evidence="3 4" key="1">
    <citation type="submission" date="2018-04" db="EMBL/GenBank/DDBJ databases">
        <title>Genomic Encyclopedia of Archaeal and Bacterial Type Strains, Phase II (KMG-II): from individual species to whole genera.</title>
        <authorList>
            <person name="Goeker M."/>
        </authorList>
    </citation>
    <scope>NUCLEOTIDE SEQUENCE [LARGE SCALE GENOMIC DNA]</scope>
    <source>
        <strain evidence="3 4">DSM 29955</strain>
    </source>
</reference>
<evidence type="ECO:0000313" key="3">
    <source>
        <dbReference type="EMBL" id="PUB18645.1"/>
    </source>
</evidence>
<dbReference type="PANTHER" id="PTHR35848">
    <property type="entry name" value="OXALATE-BINDING PROTEIN"/>
    <property type="match status" value="1"/>
</dbReference>
<comment type="caution">
    <text evidence="3">The sequence shown here is derived from an EMBL/GenBank/DDBJ whole genome shotgun (WGS) entry which is preliminary data.</text>
</comment>